<sequence>MREALARAEAAEGLGAFITLVPEALEKARTLDVRRAAGETLGPLAGVPVAVKDNLCTAGVLTTAGSKSLTGFVPPYSATVVERLEAAGAIVIGKTNLDEFGMGSSNENSAFGPARNPHNPDFVPGGSSGGSAAAVAAGITPLALGTDTGGSVRQPASFTGVLGFKPTYGALSRYGVIAFASSLEQVGVLARSTRDLELALSVMFGHDPHDATSLASPPDLTGAHGDLTGVRVGKVRELCGDGNSEGVLGALARTEATLKALGATVGEVSLPHAPYGTAAYYLVAPAEASSNLARFDGMVYSYRSGEDRLGQAEVMRRSRGESFGPEVRRRILTGTYALSAGYYDAYYGKALKVRRLIAGDMARAFTSYDLLLTPTAPTAAYRLSEKGDPLAVYMGDVDTVLANLAGVPAVSVPAGTAEEGLPCGMQFMAPALQDARLLRVAGALEAAAGKSFAPVAADFL</sequence>
<reference evidence="9" key="1">
    <citation type="submission" date="2020-02" db="EMBL/GenBank/DDBJ databases">
        <authorList>
            <person name="Meier V. D."/>
        </authorList>
    </citation>
    <scope>NUCLEOTIDE SEQUENCE</scope>
    <source>
        <strain evidence="9">AVDCRST_MAG86</strain>
    </source>
</reference>
<dbReference type="SUPFAM" id="SSF75304">
    <property type="entry name" value="Amidase signature (AS) enzymes"/>
    <property type="match status" value="1"/>
</dbReference>
<comment type="similarity">
    <text evidence="1 7">Belongs to the amidase family. GatA subfamily.</text>
</comment>
<comment type="function">
    <text evidence="7">Allows the formation of correctly charged Gln-tRNA(Gln) through the transamidation of misacylated Glu-tRNA(Gln) in organisms which lack glutaminyl-tRNA synthetase. The reaction takes place in the presence of glutamine and ATP through an activated gamma-phospho-Glu-tRNA(Gln).</text>
</comment>
<keyword evidence="5 7" id="KW-0648">Protein biosynthesis</keyword>
<evidence type="ECO:0000256" key="7">
    <source>
        <dbReference type="HAMAP-Rule" id="MF_00120"/>
    </source>
</evidence>
<evidence type="ECO:0000259" key="8">
    <source>
        <dbReference type="Pfam" id="PF01425"/>
    </source>
</evidence>
<dbReference type="PANTHER" id="PTHR11895:SF151">
    <property type="entry name" value="GLUTAMYL-TRNA(GLN) AMIDOTRANSFERASE SUBUNIT A"/>
    <property type="match status" value="1"/>
</dbReference>
<evidence type="ECO:0000256" key="4">
    <source>
        <dbReference type="ARBA" id="ARBA00022840"/>
    </source>
</evidence>
<protein>
    <recommendedName>
        <fullName evidence="7">Glutamyl-tRNA(Gln) amidotransferase subunit A</fullName>
        <shortName evidence="7">Glu-ADT subunit A</shortName>
        <ecNumber evidence="7">6.3.5.7</ecNumber>
    </recommendedName>
</protein>
<dbReference type="GO" id="GO:0016740">
    <property type="term" value="F:transferase activity"/>
    <property type="evidence" value="ECO:0007669"/>
    <property type="project" value="UniProtKB-KW"/>
</dbReference>
<dbReference type="GO" id="GO:0005524">
    <property type="term" value="F:ATP binding"/>
    <property type="evidence" value="ECO:0007669"/>
    <property type="project" value="UniProtKB-KW"/>
</dbReference>
<keyword evidence="3 7" id="KW-0547">Nucleotide-binding</keyword>
<dbReference type="EMBL" id="CADCWP010000367">
    <property type="protein sequence ID" value="CAA9588833.1"/>
    <property type="molecule type" value="Genomic_DNA"/>
</dbReference>
<dbReference type="GO" id="GO:0030956">
    <property type="term" value="C:glutamyl-tRNA(Gln) amidotransferase complex"/>
    <property type="evidence" value="ECO:0007669"/>
    <property type="project" value="InterPro"/>
</dbReference>
<dbReference type="GO" id="GO:0050567">
    <property type="term" value="F:glutaminyl-tRNA synthase (glutamine-hydrolyzing) activity"/>
    <property type="evidence" value="ECO:0007669"/>
    <property type="project" value="UniProtKB-UniRule"/>
</dbReference>
<dbReference type="GO" id="GO:0006412">
    <property type="term" value="P:translation"/>
    <property type="evidence" value="ECO:0007669"/>
    <property type="project" value="UniProtKB-UniRule"/>
</dbReference>
<dbReference type="InterPro" id="IPR020556">
    <property type="entry name" value="Amidase_CS"/>
</dbReference>
<comment type="subunit">
    <text evidence="7">Heterotrimer of A, B and C subunits.</text>
</comment>
<evidence type="ECO:0000256" key="5">
    <source>
        <dbReference type="ARBA" id="ARBA00022917"/>
    </source>
</evidence>
<keyword evidence="9" id="KW-0808">Transferase</keyword>
<accession>A0A6J4VUP8</accession>
<keyword evidence="4 7" id="KW-0067">ATP-binding</keyword>
<comment type="catalytic activity">
    <reaction evidence="6 7">
        <text>L-glutamyl-tRNA(Gln) + L-glutamine + ATP + H2O = L-glutaminyl-tRNA(Gln) + L-glutamate + ADP + phosphate + H(+)</text>
        <dbReference type="Rhea" id="RHEA:17521"/>
        <dbReference type="Rhea" id="RHEA-COMP:9681"/>
        <dbReference type="Rhea" id="RHEA-COMP:9684"/>
        <dbReference type="ChEBI" id="CHEBI:15377"/>
        <dbReference type="ChEBI" id="CHEBI:15378"/>
        <dbReference type="ChEBI" id="CHEBI:29985"/>
        <dbReference type="ChEBI" id="CHEBI:30616"/>
        <dbReference type="ChEBI" id="CHEBI:43474"/>
        <dbReference type="ChEBI" id="CHEBI:58359"/>
        <dbReference type="ChEBI" id="CHEBI:78520"/>
        <dbReference type="ChEBI" id="CHEBI:78521"/>
        <dbReference type="ChEBI" id="CHEBI:456216"/>
        <dbReference type="EC" id="6.3.5.7"/>
    </reaction>
</comment>
<feature type="active site" description="Charge relay system" evidence="7">
    <location>
        <position position="127"/>
    </location>
</feature>
<feature type="domain" description="Amidase" evidence="8">
    <location>
        <begin position="2"/>
        <end position="438"/>
    </location>
</feature>
<dbReference type="AlphaFoldDB" id="A0A6J4VUP8"/>
<dbReference type="Pfam" id="PF01425">
    <property type="entry name" value="Amidase"/>
    <property type="match status" value="1"/>
</dbReference>
<gene>
    <name evidence="7" type="primary">gatA</name>
    <name evidence="9" type="ORF">AVDCRST_MAG86-4245</name>
</gene>
<feature type="active site" description="Acyl-ester intermediate" evidence="7">
    <location>
        <position position="151"/>
    </location>
</feature>
<keyword evidence="2 7" id="KW-0436">Ligase</keyword>
<feature type="active site" description="Charge relay system" evidence="7">
    <location>
        <position position="52"/>
    </location>
</feature>
<dbReference type="PROSITE" id="PS00571">
    <property type="entry name" value="AMIDASES"/>
    <property type="match status" value="1"/>
</dbReference>
<proteinExistence type="inferred from homology"/>
<evidence type="ECO:0000256" key="1">
    <source>
        <dbReference type="ARBA" id="ARBA00008069"/>
    </source>
</evidence>
<dbReference type="HAMAP" id="MF_00120">
    <property type="entry name" value="GatA"/>
    <property type="match status" value="1"/>
</dbReference>
<evidence type="ECO:0000256" key="2">
    <source>
        <dbReference type="ARBA" id="ARBA00022598"/>
    </source>
</evidence>
<dbReference type="InterPro" id="IPR000120">
    <property type="entry name" value="Amidase"/>
</dbReference>
<dbReference type="InterPro" id="IPR004412">
    <property type="entry name" value="GatA"/>
</dbReference>
<dbReference type="Gene3D" id="3.90.1300.10">
    <property type="entry name" value="Amidase signature (AS) domain"/>
    <property type="match status" value="1"/>
</dbReference>
<dbReference type="EC" id="6.3.5.7" evidence="7"/>
<evidence type="ECO:0000256" key="6">
    <source>
        <dbReference type="ARBA" id="ARBA00047407"/>
    </source>
</evidence>
<dbReference type="InterPro" id="IPR023631">
    <property type="entry name" value="Amidase_dom"/>
</dbReference>
<dbReference type="PANTHER" id="PTHR11895">
    <property type="entry name" value="TRANSAMIDASE"/>
    <property type="match status" value="1"/>
</dbReference>
<dbReference type="NCBIfam" id="TIGR00132">
    <property type="entry name" value="gatA"/>
    <property type="match status" value="1"/>
</dbReference>
<name>A0A6J4VUP8_9DEIN</name>
<dbReference type="InterPro" id="IPR036928">
    <property type="entry name" value="AS_sf"/>
</dbReference>
<organism evidence="9">
    <name type="scientific">uncultured Truepera sp</name>
    <dbReference type="NCBI Taxonomy" id="543023"/>
    <lineage>
        <taxon>Bacteria</taxon>
        <taxon>Thermotogati</taxon>
        <taxon>Deinococcota</taxon>
        <taxon>Deinococci</taxon>
        <taxon>Trueperales</taxon>
        <taxon>Trueperaceae</taxon>
        <taxon>Truepera</taxon>
        <taxon>environmental samples</taxon>
    </lineage>
</organism>
<evidence type="ECO:0000313" key="9">
    <source>
        <dbReference type="EMBL" id="CAA9588833.1"/>
    </source>
</evidence>
<evidence type="ECO:0000256" key="3">
    <source>
        <dbReference type="ARBA" id="ARBA00022741"/>
    </source>
</evidence>